<dbReference type="EMBL" id="QZVS01000093">
    <property type="protein sequence ID" value="RJT86899.1"/>
    <property type="molecule type" value="Genomic_DNA"/>
</dbReference>
<comment type="caution">
    <text evidence="2">The sequence shown here is derived from an EMBL/GenBank/DDBJ whole genome shotgun (WGS) entry which is preliminary data.</text>
</comment>
<keyword evidence="3" id="KW-1185">Reference proteome</keyword>
<dbReference type="AlphaFoldDB" id="A0A3A5MG00"/>
<accession>A0A3A5MG00</accession>
<reference evidence="2 3" key="1">
    <citation type="submission" date="2018-09" db="EMBL/GenBank/DDBJ databases">
        <title>Novel species of Cryobacterium.</title>
        <authorList>
            <person name="Liu Q."/>
            <person name="Xin Y.-H."/>
        </authorList>
    </citation>
    <scope>NUCLEOTIDE SEQUENCE [LARGE SCALE GENOMIC DNA]</scope>
    <source>
        <strain evidence="2 3">Hh39</strain>
    </source>
</reference>
<feature type="chain" id="PRO_5039553872" evidence="1">
    <location>
        <begin position="28"/>
        <end position="441"/>
    </location>
</feature>
<evidence type="ECO:0000313" key="2">
    <source>
        <dbReference type="EMBL" id="RJT86899.1"/>
    </source>
</evidence>
<dbReference type="Proteomes" id="UP000272015">
    <property type="component" value="Unassembled WGS sequence"/>
</dbReference>
<dbReference type="OrthoDB" id="5099901at2"/>
<proteinExistence type="predicted"/>
<name>A0A3A5MG00_9MICO</name>
<dbReference type="RefSeq" id="WP_119975935.1">
    <property type="nucleotide sequence ID" value="NZ_JBHSQA010000005.1"/>
</dbReference>
<gene>
    <name evidence="2" type="ORF">D6T64_17360</name>
</gene>
<evidence type="ECO:0000313" key="3">
    <source>
        <dbReference type="Proteomes" id="UP000272015"/>
    </source>
</evidence>
<protein>
    <submittedName>
        <fullName evidence="2">Ig-like domain repeat protein</fullName>
    </submittedName>
</protein>
<feature type="signal peptide" evidence="1">
    <location>
        <begin position="1"/>
        <end position="27"/>
    </location>
</feature>
<sequence>MKNFSRKIAAVAVMGAVILGSFSAVQAASAATTDSNYIGEFSITPTTGKVDGSHHEFGNMITSHSAATGCPAGYRGMSGTFVFQDGVTKGPIATARKTDTTLYGSTGLDGSPISADQSYSLPTNNPFVSVRPWPTVGVVNPGAFELRYYCFSLSTSVDYVNDKYYSLAMTLSADSTTWSVAVPAAASTTSLSAVSNSDSTVTLTATVKDENGVATSAVGDVDFLDGTGTVIGTAALSNGVATFTTPVLASGASYTFTSRFGSTSADLGDSASTGFTVNIAGETFAATTVSVVVPSGIGGFSLTGVASAVTLPTAALDTVSNTLKSTGSLGSAVVTDTRQLGTIAWSLTGTAGDFVDATDDTKVIDGKALGWVPVLVGTDNAGVAGASVAAAATGLKVPSTLATGSVVDGKLLTATSAALNFEAPANTPSGSYSTTLTLTLI</sequence>
<organism evidence="2 3">
    <name type="scientific">Cryobacterium melibiosiphilum</name>
    <dbReference type="NCBI Taxonomy" id="995039"/>
    <lineage>
        <taxon>Bacteria</taxon>
        <taxon>Bacillati</taxon>
        <taxon>Actinomycetota</taxon>
        <taxon>Actinomycetes</taxon>
        <taxon>Micrococcales</taxon>
        <taxon>Microbacteriaceae</taxon>
        <taxon>Cryobacterium</taxon>
    </lineage>
</organism>
<keyword evidence="1" id="KW-0732">Signal</keyword>
<evidence type="ECO:0000256" key="1">
    <source>
        <dbReference type="SAM" id="SignalP"/>
    </source>
</evidence>